<reference evidence="2 3" key="2">
    <citation type="submission" date="2024-07" db="EMBL/GenBank/DDBJ databases">
        <authorList>
            <person name="Akdeniz Z."/>
        </authorList>
    </citation>
    <scope>NUCLEOTIDE SEQUENCE [LARGE SCALE GENOMIC DNA]</scope>
</reference>
<evidence type="ECO:0000313" key="3">
    <source>
        <dbReference type="Proteomes" id="UP001642409"/>
    </source>
</evidence>
<dbReference type="Proteomes" id="UP001642409">
    <property type="component" value="Unassembled WGS sequence"/>
</dbReference>
<proteinExistence type="predicted"/>
<evidence type="ECO:0000313" key="1">
    <source>
        <dbReference type="EMBL" id="CAI9959741.1"/>
    </source>
</evidence>
<protein>
    <submittedName>
        <fullName evidence="2">Hypothetical_protein</fullName>
    </submittedName>
</protein>
<accession>A0AA86UPU0</accession>
<evidence type="ECO:0000313" key="2">
    <source>
        <dbReference type="EMBL" id="CAL6115811.1"/>
    </source>
</evidence>
<reference evidence="1" key="1">
    <citation type="submission" date="2023-06" db="EMBL/GenBank/DDBJ databases">
        <authorList>
            <person name="Kurt Z."/>
        </authorList>
    </citation>
    <scope>NUCLEOTIDE SEQUENCE</scope>
</reference>
<gene>
    <name evidence="1" type="ORF">HINF_LOCUS47386</name>
    <name evidence="2" type="ORF">HINF_LOCUS78789</name>
</gene>
<organism evidence="1">
    <name type="scientific">Hexamita inflata</name>
    <dbReference type="NCBI Taxonomy" id="28002"/>
    <lineage>
        <taxon>Eukaryota</taxon>
        <taxon>Metamonada</taxon>
        <taxon>Diplomonadida</taxon>
        <taxon>Hexamitidae</taxon>
        <taxon>Hexamitinae</taxon>
        <taxon>Hexamita</taxon>
    </lineage>
</organism>
<sequence length="143" mass="16165">MPNSKESLNQVCFSCNFSANLIINYPHIRSLTIICDSTQYSLIYRKSNQHTVCINVAKLIKSNFSCVQICLIICMQTHLTAINKIQLVNSTDLRLFVSCQLLQAIAFALLCIRARSASLQKCSYMSQQFTVVVVQFIANTWTC</sequence>
<dbReference type="AlphaFoldDB" id="A0AA86UPU0"/>
<name>A0AA86UPU0_9EUKA</name>
<dbReference type="EMBL" id="CATOUU010000923">
    <property type="protein sequence ID" value="CAI9959741.1"/>
    <property type="molecule type" value="Genomic_DNA"/>
</dbReference>
<keyword evidence="3" id="KW-1185">Reference proteome</keyword>
<dbReference type="EMBL" id="CAXDID020000918">
    <property type="protein sequence ID" value="CAL6115811.1"/>
    <property type="molecule type" value="Genomic_DNA"/>
</dbReference>
<comment type="caution">
    <text evidence="1">The sequence shown here is derived from an EMBL/GenBank/DDBJ whole genome shotgun (WGS) entry which is preliminary data.</text>
</comment>